<protein>
    <recommendedName>
        <fullName evidence="3">Importin N-terminal domain-containing protein</fullName>
    </recommendedName>
</protein>
<dbReference type="InterPro" id="IPR016024">
    <property type="entry name" value="ARM-type_fold"/>
</dbReference>
<evidence type="ECO:0000313" key="1">
    <source>
        <dbReference type="EMBL" id="OHS97931.1"/>
    </source>
</evidence>
<dbReference type="EMBL" id="MLAK01001085">
    <property type="protein sequence ID" value="OHS97931.1"/>
    <property type="molecule type" value="Genomic_DNA"/>
</dbReference>
<gene>
    <name evidence="1" type="ORF">TRFO_35771</name>
</gene>
<reference evidence="1" key="1">
    <citation type="submission" date="2016-10" db="EMBL/GenBank/DDBJ databases">
        <authorList>
            <person name="Benchimol M."/>
            <person name="Almeida L.G."/>
            <person name="Vasconcelos A.T."/>
            <person name="Perreira-Neves A."/>
            <person name="Rosa I.A."/>
            <person name="Tasca T."/>
            <person name="Bogo M.R."/>
            <person name="de Souza W."/>
        </authorList>
    </citation>
    <scope>NUCLEOTIDE SEQUENCE [LARGE SCALE GENOMIC DNA]</scope>
    <source>
        <strain evidence="1">K</strain>
    </source>
</reference>
<dbReference type="Proteomes" id="UP000179807">
    <property type="component" value="Unassembled WGS sequence"/>
</dbReference>
<proteinExistence type="predicted"/>
<dbReference type="SUPFAM" id="SSF48371">
    <property type="entry name" value="ARM repeat"/>
    <property type="match status" value="1"/>
</dbReference>
<organism evidence="1 2">
    <name type="scientific">Tritrichomonas foetus</name>
    <dbReference type="NCBI Taxonomy" id="1144522"/>
    <lineage>
        <taxon>Eukaryota</taxon>
        <taxon>Metamonada</taxon>
        <taxon>Parabasalia</taxon>
        <taxon>Tritrichomonadida</taxon>
        <taxon>Tritrichomonadidae</taxon>
        <taxon>Tritrichomonas</taxon>
    </lineage>
</organism>
<dbReference type="GeneID" id="94845152"/>
<evidence type="ECO:0008006" key="3">
    <source>
        <dbReference type="Google" id="ProtNLM"/>
    </source>
</evidence>
<name>A0A1J4JK70_9EUKA</name>
<accession>A0A1J4JK70</accession>
<dbReference type="RefSeq" id="XP_068351068.1">
    <property type="nucleotide sequence ID" value="XM_068510448.1"/>
</dbReference>
<sequence>MITQEELISRLEQDGKFILSNPKYLHQPVMQINTSPEQILFLFHNIRSIESHEVVCGLLFNMIPFITVDLSSELISQLWIDLINASSFIVSYPQIFGLVEVLRSLSNLCGCVDQSYLDFLQNPQIPAPLVRPYALESLYEYLPAGFLTNDISSDFNMKQFFAEVITDALLDGTIHHRSFMIQLLFALHLTDDQMRAVPNLPKNFWRTVFDISCQENEFYKLLVPVRKLKILVPSFFEDDNESIESVLTDINEKARENIENCLPIVLNCIKVFPYFSIKYTIQFIDILISIFDGFDLNHWRNIKEISHLIFESIYDARFTPDQIKATYNFTANLPLNQGNFFLSIHFNELFSEFYDFSTPFLDNLVKWKEESHSFNAVIYFFCVTELSEFLCSETNVLYSCIVPSIFDFLENSNHEIVVYSAIKALKHLYREDAIKTNDFLNTFFDLTQKTNPLFLKFYFSLIKEIEEYTSEYDNGEIFDDDDPAATIENGMTTKDKLKRIHSVINMFVRSNIMKNDLHPIFYGYLLELFVKLMKDKEPSSMFERCFSLCKFLLSQNEYFHIFPQVASFILNALRYSNDTFLPISFQLYETLMNYLIINYPPTLNMPTITTGNIETEMRISVRKVLADIAYYCSYIAEEQKFDNNFEFSLKIVLDFMNSNVDSYVECSLNIFRRFIPLILTEIERFPPLFNLILSKVMNIAKESDKLSFVNNAYNIFIKIVKQNNKSNIESLYSMINEMKLLGFQERFSLLNHQSIFNLSCLHFNYFKFLQCLINVNIGLTPNELAQLVQWISSINIKLLPDLLMPVSEALFAGLYQTNNNYLNHLWSVLNYRIKENICEFTHFQNSILSLVETINDFLSNIPDPTQFETSGFSNQLEYIWNIVNDTPNPNLNSDDDDDENSGNKVISVIAPIILNVYALTGNILNFNYTILEQIGLEIIEDNIDRRDYPKMVADIISIYQRFGTLHLFSNVGAQVLFHFVAMGNISKKYFIDDEKRREMFDVLTDMIHKDSRIYDYLKENYINSEDDYHFLVEFFEDVSK</sequence>
<evidence type="ECO:0000313" key="2">
    <source>
        <dbReference type="Proteomes" id="UP000179807"/>
    </source>
</evidence>
<dbReference type="AlphaFoldDB" id="A0A1J4JK70"/>
<dbReference type="VEuPathDB" id="TrichDB:TRFO_35771"/>
<keyword evidence="2" id="KW-1185">Reference proteome</keyword>
<comment type="caution">
    <text evidence="1">The sequence shown here is derived from an EMBL/GenBank/DDBJ whole genome shotgun (WGS) entry which is preliminary data.</text>
</comment>